<evidence type="ECO:0000313" key="1">
    <source>
        <dbReference type="EMBL" id="VDM38643.1"/>
    </source>
</evidence>
<evidence type="ECO:0000313" key="2">
    <source>
        <dbReference type="Proteomes" id="UP000050794"/>
    </source>
</evidence>
<accession>A0A183UFQ2</accession>
<organism evidence="2 3">
    <name type="scientific">Toxocara canis</name>
    <name type="common">Canine roundworm</name>
    <dbReference type="NCBI Taxonomy" id="6265"/>
    <lineage>
        <taxon>Eukaryota</taxon>
        <taxon>Metazoa</taxon>
        <taxon>Ecdysozoa</taxon>
        <taxon>Nematoda</taxon>
        <taxon>Chromadorea</taxon>
        <taxon>Rhabditida</taxon>
        <taxon>Spirurina</taxon>
        <taxon>Ascaridomorpha</taxon>
        <taxon>Ascaridoidea</taxon>
        <taxon>Toxocaridae</taxon>
        <taxon>Toxocara</taxon>
    </lineage>
</organism>
<reference evidence="3" key="1">
    <citation type="submission" date="2016-06" db="UniProtKB">
        <authorList>
            <consortium name="WormBaseParasite"/>
        </authorList>
    </citation>
    <scope>IDENTIFICATION</scope>
</reference>
<reference evidence="1 2" key="2">
    <citation type="submission" date="2018-11" db="EMBL/GenBank/DDBJ databases">
        <authorList>
            <consortium name="Pathogen Informatics"/>
        </authorList>
    </citation>
    <scope>NUCLEOTIDE SEQUENCE [LARGE SCALE GENOMIC DNA]</scope>
</reference>
<dbReference type="WBParaSite" id="TCNE_0000732201-mRNA-1">
    <property type="protein sequence ID" value="TCNE_0000732201-mRNA-1"/>
    <property type="gene ID" value="TCNE_0000732201"/>
</dbReference>
<sequence length="79" mass="8944">MERTFTFSKTQSNVPYCGQYKILSGAESGAQLRLQGNHTTAQRYTCARVSHLLWMSKIMPAKYGTCPQVLLRGAPWTLY</sequence>
<name>A0A183UFQ2_TOXCA</name>
<keyword evidence="2" id="KW-1185">Reference proteome</keyword>
<dbReference type="Proteomes" id="UP000050794">
    <property type="component" value="Unassembled WGS sequence"/>
</dbReference>
<dbReference type="AlphaFoldDB" id="A0A183UFQ2"/>
<evidence type="ECO:0000313" key="3">
    <source>
        <dbReference type="WBParaSite" id="TCNE_0000732201-mRNA-1"/>
    </source>
</evidence>
<dbReference type="EMBL" id="UYWY01019658">
    <property type="protein sequence ID" value="VDM38643.1"/>
    <property type="molecule type" value="Genomic_DNA"/>
</dbReference>
<proteinExistence type="predicted"/>
<protein>
    <submittedName>
        <fullName evidence="1 3">Uncharacterized protein</fullName>
    </submittedName>
</protein>
<gene>
    <name evidence="1" type="ORF">TCNE_LOCUS7322</name>
</gene>